<protein>
    <submittedName>
        <fullName evidence="6">Type VI secretion system tip protein VgrG</fullName>
    </submittedName>
</protein>
<feature type="domain" description="Gp5/Type VI secretion system Vgr protein OB-fold" evidence="4">
    <location>
        <begin position="397"/>
        <end position="466"/>
    </location>
</feature>
<dbReference type="SUPFAM" id="SSF69279">
    <property type="entry name" value="Phage tail proteins"/>
    <property type="match status" value="2"/>
</dbReference>
<dbReference type="NCBIfam" id="TIGR03361">
    <property type="entry name" value="VI_Rhs_Vgr"/>
    <property type="match status" value="1"/>
</dbReference>
<feature type="domain" description="Gp5/Type VI secretion system Vgr C-terminal trimerisation" evidence="5">
    <location>
        <begin position="483"/>
        <end position="593"/>
    </location>
</feature>
<dbReference type="AlphaFoldDB" id="A0AAF1KU56"/>
<dbReference type="PANTHER" id="PTHR32305">
    <property type="match status" value="1"/>
</dbReference>
<dbReference type="Pfam" id="PF05954">
    <property type="entry name" value="Phage_GPD"/>
    <property type="match status" value="1"/>
</dbReference>
<dbReference type="InterPro" id="IPR017847">
    <property type="entry name" value="T6SS_RhsGE_Vgr_subset"/>
</dbReference>
<keyword evidence="7" id="KW-1185">Reference proteome</keyword>
<evidence type="ECO:0000256" key="3">
    <source>
        <dbReference type="ARBA" id="ARBA00022525"/>
    </source>
</evidence>
<comment type="subcellular location">
    <subcellularLocation>
        <location evidence="1">Secreted</location>
    </subcellularLocation>
</comment>
<dbReference type="Gene3D" id="2.30.110.50">
    <property type="match status" value="1"/>
</dbReference>
<evidence type="ECO:0000259" key="4">
    <source>
        <dbReference type="Pfam" id="PF04717"/>
    </source>
</evidence>
<comment type="caution">
    <text evidence="6">The sequence shown here is derived from an EMBL/GenBank/DDBJ whole genome shotgun (WGS) entry which is preliminary data.</text>
</comment>
<dbReference type="Proteomes" id="UP001196068">
    <property type="component" value="Unassembled WGS sequence"/>
</dbReference>
<sequence length="681" mass="75767">MSTSASIVSSHSIEFLKVVTSLGPDAVIGLSLNGREGISELYNFELVFISNHTDIKPDQLISDSVSIRLMPEASTPRFFHGRIARVSAGPMRNDGFRFYRAEVVPWLAFLANSVDCRIYQDKSTIEIIESVFKNFGFSDYQINLSAAQYKKRTYCVQYRETALDFISRLLEEEGIFYFFRHEESRHVMVLGDLNAVFKDLPSPHNKPRFAPEGSTWEHFRSGEVQSWDRNWHFRPSRWAQRDFNFERPSDRMQADVQTLLKVPRASEFERFDYPGRYSENQQGREMTRRLMEIEEASHHLVEGRGGCAAFCAGGRFALQDYRIPGEADAPHILRRVWHDVREPADHVSGESAGYENRFECFPQDVRFRPAITTRRPQMSGPQTATVTGPAGSEIFTDKHGRVKLRFHWDRNPDANEDNESSCWVRVSHAWAGTGYGSIQIPRIGQEVIVDFLDGDPDRPIVTGRVYNADQMPPHGLPGAAVKSGIKSNSTKGGGGSNELTFDDTKGKEKVYLHAQYDMETVVEHDETQHVINNRKINVDGTHTETIKGITSITVAEGNYTHSVAANTALRSSKNQHKITSTAADVLVTAKTQIKLEVGDSSITMLADGTITIQGKNISILGSDSVTVSSTKVQITGSGEAKIGVGSQATVYDKQKVATSGAAINSAAVGQHEITGAIVKIN</sequence>
<dbReference type="GO" id="GO:0005576">
    <property type="term" value="C:extracellular region"/>
    <property type="evidence" value="ECO:0007669"/>
    <property type="project" value="UniProtKB-SubCell"/>
</dbReference>
<evidence type="ECO:0000256" key="2">
    <source>
        <dbReference type="ARBA" id="ARBA00005558"/>
    </source>
</evidence>
<dbReference type="Pfam" id="PF22178">
    <property type="entry name" value="Gp5_trimer_C"/>
    <property type="match status" value="1"/>
</dbReference>
<name>A0AAF1KU56_9PROT</name>
<dbReference type="SUPFAM" id="SSF69349">
    <property type="entry name" value="Phage fibre proteins"/>
    <property type="match status" value="1"/>
</dbReference>
<dbReference type="PANTHER" id="PTHR32305:SF15">
    <property type="entry name" value="PROTEIN RHSA-RELATED"/>
    <property type="match status" value="1"/>
</dbReference>
<proteinExistence type="inferred from homology"/>
<accession>A0AAF1KU56</accession>
<dbReference type="InterPro" id="IPR006531">
    <property type="entry name" value="Gp5/Vgr_OB"/>
</dbReference>
<dbReference type="InterPro" id="IPR050708">
    <property type="entry name" value="T6SS_VgrG/RHS"/>
</dbReference>
<dbReference type="NCBIfam" id="TIGR01646">
    <property type="entry name" value="vgr_GE"/>
    <property type="match status" value="1"/>
</dbReference>
<dbReference type="Gene3D" id="3.55.50.10">
    <property type="entry name" value="Baseplate protein-like domains"/>
    <property type="match status" value="1"/>
</dbReference>
<dbReference type="InterPro" id="IPR037026">
    <property type="entry name" value="Vgr_OB-fold_dom_sf"/>
</dbReference>
<dbReference type="InterPro" id="IPR006533">
    <property type="entry name" value="T6SS_Vgr_RhsGE"/>
</dbReference>
<reference evidence="6" key="1">
    <citation type="submission" date="2020-01" db="EMBL/GenBank/DDBJ databases">
        <authorList>
            <person name="Rat A."/>
        </authorList>
    </citation>
    <scope>NUCLEOTIDE SEQUENCE</scope>
    <source>
        <strain evidence="6">LMG 28251</strain>
    </source>
</reference>
<evidence type="ECO:0000256" key="1">
    <source>
        <dbReference type="ARBA" id="ARBA00004613"/>
    </source>
</evidence>
<reference evidence="6" key="2">
    <citation type="journal article" date="2021" name="Syst. Appl. Microbiol.">
        <title>Roseomonas hellenica sp. nov., isolated from roots of wild-growing Alkanna tinctoria.</title>
        <authorList>
            <person name="Rat A."/>
            <person name="Naranjo H.D."/>
            <person name="Lebbe L."/>
            <person name="Cnockaert M."/>
            <person name="Krigas N."/>
            <person name="Grigoriadou K."/>
            <person name="Maloupa E."/>
            <person name="Willems A."/>
        </authorList>
    </citation>
    <scope>NUCLEOTIDE SEQUENCE</scope>
    <source>
        <strain evidence="6">LMG 28251</strain>
    </source>
</reference>
<dbReference type="Gene3D" id="4.10.220.110">
    <property type="match status" value="1"/>
</dbReference>
<dbReference type="SUPFAM" id="SSF69255">
    <property type="entry name" value="gp5 N-terminal domain-like"/>
    <property type="match status" value="1"/>
</dbReference>
<evidence type="ECO:0000259" key="5">
    <source>
        <dbReference type="Pfam" id="PF22178"/>
    </source>
</evidence>
<keyword evidence="3" id="KW-0964">Secreted</keyword>
<gene>
    <name evidence="6" type="primary">tssI</name>
    <name evidence="6" type="ORF">GXW79_10580</name>
</gene>
<evidence type="ECO:0000313" key="6">
    <source>
        <dbReference type="EMBL" id="MBR0655527.1"/>
    </source>
</evidence>
<dbReference type="Pfam" id="PF04717">
    <property type="entry name" value="Phage_base_V"/>
    <property type="match status" value="1"/>
</dbReference>
<dbReference type="InterPro" id="IPR054030">
    <property type="entry name" value="Gp5_Vgr_C"/>
</dbReference>
<dbReference type="Gene3D" id="2.40.50.230">
    <property type="entry name" value="Gp5 N-terminal domain"/>
    <property type="match status" value="1"/>
</dbReference>
<evidence type="ECO:0000313" key="7">
    <source>
        <dbReference type="Proteomes" id="UP001196068"/>
    </source>
</evidence>
<dbReference type="RefSeq" id="WP_211874360.1">
    <property type="nucleotide sequence ID" value="NZ_JAAEDH010000010.1"/>
</dbReference>
<dbReference type="EMBL" id="JAAEDH010000010">
    <property type="protein sequence ID" value="MBR0655527.1"/>
    <property type="molecule type" value="Genomic_DNA"/>
</dbReference>
<organism evidence="6 7">
    <name type="scientific">Plastoroseomonas arctica</name>
    <dbReference type="NCBI Taxonomy" id="1509237"/>
    <lineage>
        <taxon>Bacteria</taxon>
        <taxon>Pseudomonadati</taxon>
        <taxon>Pseudomonadota</taxon>
        <taxon>Alphaproteobacteria</taxon>
        <taxon>Acetobacterales</taxon>
        <taxon>Acetobacteraceae</taxon>
        <taxon>Plastoroseomonas</taxon>
    </lineage>
</organism>
<comment type="similarity">
    <text evidence="2">Belongs to the VgrG protein family.</text>
</comment>